<keyword evidence="6" id="KW-0418">Kinase</keyword>
<dbReference type="GO" id="GO:0051731">
    <property type="term" value="F:polynucleotide 5'-hydroxyl-kinase activity"/>
    <property type="evidence" value="ECO:0007669"/>
    <property type="project" value="InterPro"/>
</dbReference>
<dbReference type="PANTHER" id="PTHR12755:SF3">
    <property type="entry name" value="POLYNUCLEOTIDE 5'-HYDROXYL-KINASE NOL9"/>
    <property type="match status" value="1"/>
</dbReference>
<evidence type="ECO:0000313" key="11">
    <source>
        <dbReference type="Proteomes" id="UP000190831"/>
    </source>
</evidence>
<dbReference type="OMA" id="EHVWKVR"/>
<evidence type="ECO:0000256" key="2">
    <source>
        <dbReference type="ARBA" id="ARBA00018706"/>
    </source>
</evidence>
<gene>
    <name evidence="10" type="ORF">LAFE_0D05028G</name>
</gene>
<dbReference type="SUPFAM" id="SSF52540">
    <property type="entry name" value="P-loop containing nucleoside triphosphate hydrolases"/>
    <property type="match status" value="2"/>
</dbReference>
<evidence type="ECO:0000259" key="9">
    <source>
        <dbReference type="Pfam" id="PF16575"/>
    </source>
</evidence>
<evidence type="ECO:0000256" key="3">
    <source>
        <dbReference type="ARBA" id="ARBA00019824"/>
    </source>
</evidence>
<keyword evidence="4" id="KW-0808">Transferase</keyword>
<proteinExistence type="inferred from homology"/>
<dbReference type="Pfam" id="PF16575">
    <property type="entry name" value="CLP1_P"/>
    <property type="match status" value="1"/>
</dbReference>
<comment type="similarity">
    <text evidence="1">Belongs to the Clp1 family. NOL9/GRC3 subfamily.</text>
</comment>
<organism evidence="10 11">
    <name type="scientific">Lachancea fermentati</name>
    <name type="common">Zygosaccharomyces fermentati</name>
    <dbReference type="NCBI Taxonomy" id="4955"/>
    <lineage>
        <taxon>Eukaryota</taxon>
        <taxon>Fungi</taxon>
        <taxon>Dikarya</taxon>
        <taxon>Ascomycota</taxon>
        <taxon>Saccharomycotina</taxon>
        <taxon>Saccharomycetes</taxon>
        <taxon>Saccharomycetales</taxon>
        <taxon>Saccharomycetaceae</taxon>
        <taxon>Lachancea</taxon>
    </lineage>
</organism>
<dbReference type="InterPro" id="IPR032319">
    <property type="entry name" value="CLP1_P"/>
</dbReference>
<keyword evidence="11" id="KW-1185">Reference proteome</keyword>
<evidence type="ECO:0000256" key="8">
    <source>
        <dbReference type="SAM" id="MobiDB-lite"/>
    </source>
</evidence>
<name>A0A1G4MBC2_LACFM</name>
<reference evidence="10 11" key="1">
    <citation type="submission" date="2016-03" db="EMBL/GenBank/DDBJ databases">
        <authorList>
            <person name="Devillers H."/>
        </authorList>
    </citation>
    <scope>NUCLEOTIDE SEQUENCE [LARGE SCALE GENOMIC DNA]</scope>
    <source>
        <strain evidence="10">CBS 6772</strain>
    </source>
</reference>
<accession>A0A1G4MBC2</accession>
<dbReference type="InterPro" id="IPR045116">
    <property type="entry name" value="Clp1/Grc3"/>
</dbReference>
<dbReference type="STRING" id="4955.A0A1G4MBC2"/>
<dbReference type="Proteomes" id="UP000190831">
    <property type="component" value="Chromosome D"/>
</dbReference>
<dbReference type="Gene3D" id="3.40.50.300">
    <property type="entry name" value="P-loop containing nucleotide triphosphate hydrolases"/>
    <property type="match status" value="1"/>
</dbReference>
<dbReference type="PANTHER" id="PTHR12755">
    <property type="entry name" value="CLEAVAGE/POLYADENYLATION FACTOR IA SUBUNIT CLP1P"/>
    <property type="match status" value="1"/>
</dbReference>
<evidence type="ECO:0000256" key="5">
    <source>
        <dbReference type="ARBA" id="ARBA00022741"/>
    </source>
</evidence>
<dbReference type="AlphaFoldDB" id="A0A1G4MBC2"/>
<keyword evidence="5" id="KW-0547">Nucleotide-binding</keyword>
<sequence length="632" mass="71387">MDDGTIPIVAPYYENDDDSSSSSESKPSVYEASSTPSAESEYEEDDRINLQSNPSSGEKWQSFRIELGHNYFPFNDSQGNVLLGLSSNDEILVSGCFRLQIVKGGIKYNDVHYSASWKQLSIWHPLSSSISPICSSFYAGWDERVFLDKAFCDRLLLDDFECVIRLSNGPSGLRGITRLNPGFKELWVPSSYCPIGSEKSNTTFAILSPDTSPIANFSTLSISKAWWDIISKLQMFHKNNSQDMRIAVIGGKNSGKSTLLRILLQRFLHGNSDQPNTEPIFYLDTDPGQPEYSKPDCISLSKIYPDLALGNHLCQAPSQTIAECYIGSSSPQDFPVRYLSDVDHLIDQFEEQVHMGTTLLNLPGWIKGFGIRILNHIVAKFKPTHIVFLESSKRHTTSNELIIPQLFSSLQRDQYVPLIYKVDGYFGQSEPTLQNVFNSSQLREFRILCYFHRSLSSQKIQSYNFEPLLKKAPLQVSFGTKSGINAFEFVGGPDKLHSDDIKSALEGTVAGLFTSPSEVSVVENHPFKIIEQPTALNFLTMAIIHSINVQDMFINLYIPESDQDKILKLKDATFFLRRVKTQTPLCELYPPDGLLSKYSQTGLPFLAFDSHKKYEHIWKVRRNVMRRGHSLR</sequence>
<dbReference type="OrthoDB" id="4054781at2759"/>
<keyword evidence="7" id="KW-0067">ATP-binding</keyword>
<dbReference type="GO" id="GO:0000448">
    <property type="term" value="P:cleavage in ITS2 between 5.8S rRNA and LSU-rRNA of tricistronic rRNA transcript (SSU-rRNA, 5.8S rRNA, LSU-rRNA)"/>
    <property type="evidence" value="ECO:0007669"/>
    <property type="project" value="TreeGrafter"/>
</dbReference>
<dbReference type="GO" id="GO:0005634">
    <property type="term" value="C:nucleus"/>
    <property type="evidence" value="ECO:0007669"/>
    <property type="project" value="TreeGrafter"/>
</dbReference>
<feature type="region of interest" description="Disordered" evidence="8">
    <location>
        <begin position="1"/>
        <end position="56"/>
    </location>
</feature>
<feature type="domain" description="Clp1 P-loop" evidence="9">
    <location>
        <begin position="250"/>
        <end position="397"/>
    </location>
</feature>
<evidence type="ECO:0000256" key="1">
    <source>
        <dbReference type="ARBA" id="ARBA00011003"/>
    </source>
</evidence>
<feature type="compositionally biased region" description="Low complexity" evidence="8">
    <location>
        <begin position="20"/>
        <end position="34"/>
    </location>
</feature>
<protein>
    <recommendedName>
        <fullName evidence="3">Polynucleotide 5'-hydroxyl-kinase GRC3</fullName>
    </recommendedName>
    <alternativeName>
        <fullName evidence="2">Polynucleotide 5'-hydroxyl-kinase grc3</fullName>
    </alternativeName>
</protein>
<evidence type="ECO:0000313" key="10">
    <source>
        <dbReference type="EMBL" id="SCW01098.1"/>
    </source>
</evidence>
<dbReference type="GO" id="GO:0005524">
    <property type="term" value="F:ATP binding"/>
    <property type="evidence" value="ECO:0007669"/>
    <property type="project" value="UniProtKB-KW"/>
</dbReference>
<evidence type="ECO:0000256" key="7">
    <source>
        <dbReference type="ARBA" id="ARBA00022840"/>
    </source>
</evidence>
<evidence type="ECO:0000256" key="4">
    <source>
        <dbReference type="ARBA" id="ARBA00022679"/>
    </source>
</evidence>
<evidence type="ECO:0000256" key="6">
    <source>
        <dbReference type="ARBA" id="ARBA00022777"/>
    </source>
</evidence>
<dbReference type="InterPro" id="IPR027417">
    <property type="entry name" value="P-loop_NTPase"/>
</dbReference>
<dbReference type="EMBL" id="LT598492">
    <property type="protein sequence ID" value="SCW01098.1"/>
    <property type="molecule type" value="Genomic_DNA"/>
</dbReference>